<dbReference type="InterPro" id="IPR017585">
    <property type="entry name" value="SAF_FlgA"/>
</dbReference>
<comment type="subcellular location">
    <subcellularLocation>
        <location evidence="1">Periplasm</location>
    </subcellularLocation>
</comment>
<dbReference type="InterPro" id="IPR041231">
    <property type="entry name" value="FlgA_N"/>
</dbReference>
<dbReference type="OrthoDB" id="1669037at2"/>
<evidence type="ECO:0000313" key="8">
    <source>
        <dbReference type="EMBL" id="PYC21065.1"/>
    </source>
</evidence>
<accession>A0A2V4KHE4</accession>
<keyword evidence="4" id="KW-0732">Signal</keyword>
<evidence type="ECO:0000256" key="1">
    <source>
        <dbReference type="ARBA" id="ARBA00004418"/>
    </source>
</evidence>
<keyword evidence="8" id="KW-0966">Cell projection</keyword>
<dbReference type="Gene3D" id="2.30.30.760">
    <property type="match status" value="1"/>
</dbReference>
<dbReference type="InterPro" id="IPR013974">
    <property type="entry name" value="SAF"/>
</dbReference>
<keyword evidence="8" id="KW-0969">Cilium</keyword>
<gene>
    <name evidence="8" type="primary">flgA</name>
    <name evidence="8" type="ORF">DMO17_17085</name>
</gene>
<comment type="caution">
    <text evidence="8">The sequence shown here is derived from an EMBL/GenBank/DDBJ whole genome shotgun (WGS) entry which is preliminary data.</text>
</comment>
<proteinExistence type="inferred from homology"/>
<evidence type="ECO:0000256" key="2">
    <source>
        <dbReference type="ARBA" id="ARBA00010474"/>
    </source>
</evidence>
<dbReference type="Gene3D" id="3.90.1210.10">
    <property type="entry name" value="Antifreeze-like/N-acetylneuraminic acid synthase C-terminal domain"/>
    <property type="match status" value="1"/>
</dbReference>
<evidence type="ECO:0000259" key="7">
    <source>
        <dbReference type="SMART" id="SM00858"/>
    </source>
</evidence>
<dbReference type="AlphaFoldDB" id="A0A2V4KHE4"/>
<reference evidence="8 9" key="1">
    <citation type="submission" date="2018-06" db="EMBL/GenBank/DDBJ databases">
        <title>Pseudomonas diversity within urban Lake Michigan freshwaters.</title>
        <authorList>
            <person name="Batrich M."/>
            <person name="Hatzopoulos T."/>
            <person name="Putonti C."/>
        </authorList>
    </citation>
    <scope>NUCLEOTIDE SEQUENCE [LARGE SCALE GENOMIC DNA]</scope>
    <source>
        <strain evidence="8 9">MB-090714</strain>
    </source>
</reference>
<evidence type="ECO:0000256" key="3">
    <source>
        <dbReference type="ARBA" id="ARBA00014754"/>
    </source>
</evidence>
<dbReference type="GO" id="GO:0044780">
    <property type="term" value="P:bacterial-type flagellum assembly"/>
    <property type="evidence" value="ECO:0007669"/>
    <property type="project" value="InterPro"/>
</dbReference>
<dbReference type="EMBL" id="QJRX01000009">
    <property type="protein sequence ID" value="PYC21065.1"/>
    <property type="molecule type" value="Genomic_DNA"/>
</dbReference>
<dbReference type="CDD" id="cd11614">
    <property type="entry name" value="SAF_CpaB_FlgA_like"/>
    <property type="match status" value="1"/>
</dbReference>
<dbReference type="InterPro" id="IPR039246">
    <property type="entry name" value="Flagellar_FlgA"/>
</dbReference>
<dbReference type="PANTHER" id="PTHR36307">
    <property type="entry name" value="FLAGELLA BASAL BODY P-RING FORMATION PROTEIN FLGA"/>
    <property type="match status" value="1"/>
</dbReference>
<keyword evidence="5" id="KW-0574">Periplasm</keyword>
<dbReference type="RefSeq" id="WP_110683680.1">
    <property type="nucleotide sequence ID" value="NZ_QJRX01000009.1"/>
</dbReference>
<dbReference type="Pfam" id="PF17656">
    <property type="entry name" value="ChapFlgA_N"/>
    <property type="match status" value="1"/>
</dbReference>
<dbReference type="SMART" id="SM00858">
    <property type="entry name" value="SAF"/>
    <property type="match status" value="1"/>
</dbReference>
<protein>
    <recommendedName>
        <fullName evidence="3">Flagella basal body P-ring formation protein FlgA</fullName>
    </recommendedName>
</protein>
<evidence type="ECO:0000313" key="9">
    <source>
        <dbReference type="Proteomes" id="UP000248146"/>
    </source>
</evidence>
<dbReference type="NCBIfam" id="TIGR03170">
    <property type="entry name" value="flgA_cterm"/>
    <property type="match status" value="1"/>
</dbReference>
<evidence type="ECO:0000256" key="4">
    <source>
        <dbReference type="ARBA" id="ARBA00022729"/>
    </source>
</evidence>
<dbReference type="PANTHER" id="PTHR36307:SF1">
    <property type="entry name" value="FLAGELLA BASAL BODY P-RING FORMATION PROTEIN FLGA"/>
    <property type="match status" value="1"/>
</dbReference>
<evidence type="ECO:0000256" key="6">
    <source>
        <dbReference type="ARBA" id="ARBA00025643"/>
    </source>
</evidence>
<comment type="function">
    <text evidence="6">Involved in the assembly process of the P-ring formation. It may associate with FlgF on the rod constituting a structure essential for the P-ring assembly or may act as a modulator protein for the P-ring assembly.</text>
</comment>
<sequence length="252" mass="27213">MNALTTLSRRIMAKRLVLAGVLPALGLFGYSSPHAAPLTLPEELIGATEGFLEFMVEDYLERSEIPARHEIQVNALDPRLRLAACDSDLTQSLESPTQPVGRVTVRVSCEGSTPWTVFVPAQVRIFRPVAVLKTPLKRDSIIGPADIAMIEQDVGLLNRGYISDPEQAIGKKLTRPLQADQVLTPAHLQVAESVKRGDQVVIAARGGGINVRMQGEALSGGTLGQQISVRNLSSQRVIRARVVGPGQVEVDM</sequence>
<name>A0A2V4KHE4_AQUAC</name>
<comment type="similarity">
    <text evidence="2">Belongs to the FlgA family.</text>
</comment>
<dbReference type="Proteomes" id="UP000248146">
    <property type="component" value="Unassembled WGS sequence"/>
</dbReference>
<dbReference type="GO" id="GO:0042597">
    <property type="term" value="C:periplasmic space"/>
    <property type="evidence" value="ECO:0007669"/>
    <property type="project" value="UniProtKB-SubCell"/>
</dbReference>
<dbReference type="Pfam" id="PF13144">
    <property type="entry name" value="ChapFlgA"/>
    <property type="match status" value="1"/>
</dbReference>
<feature type="domain" description="SAF" evidence="7">
    <location>
        <begin position="127"/>
        <end position="189"/>
    </location>
</feature>
<evidence type="ECO:0000256" key="5">
    <source>
        <dbReference type="ARBA" id="ARBA00022764"/>
    </source>
</evidence>
<keyword evidence="8" id="KW-0282">Flagellum</keyword>
<organism evidence="8 9">
    <name type="scientific">Aquipseudomonas alcaligenes</name>
    <name type="common">Pseudomonas alcaligenes</name>
    <dbReference type="NCBI Taxonomy" id="43263"/>
    <lineage>
        <taxon>Bacteria</taxon>
        <taxon>Pseudomonadati</taxon>
        <taxon>Pseudomonadota</taxon>
        <taxon>Gammaproteobacteria</taxon>
        <taxon>Pseudomonadales</taxon>
        <taxon>Pseudomonadaceae</taxon>
        <taxon>Aquipseudomonas</taxon>
    </lineage>
</organism>